<dbReference type="Proteomes" id="UP000479132">
    <property type="component" value="Unassembled WGS sequence"/>
</dbReference>
<keyword evidence="3" id="KW-1185">Reference proteome</keyword>
<protein>
    <submittedName>
        <fullName evidence="2">AraC family transcriptional regulator</fullName>
    </submittedName>
</protein>
<accession>A0A6M1T7Q4</accession>
<comment type="caution">
    <text evidence="2">The sequence shown here is derived from an EMBL/GenBank/DDBJ whole genome shotgun (WGS) entry which is preliminary data.</text>
</comment>
<dbReference type="GO" id="GO:0003700">
    <property type="term" value="F:DNA-binding transcription factor activity"/>
    <property type="evidence" value="ECO:0007669"/>
    <property type="project" value="InterPro"/>
</dbReference>
<feature type="domain" description="HTH araC/xylS-type" evidence="1">
    <location>
        <begin position="20"/>
        <end position="119"/>
    </location>
</feature>
<dbReference type="PROSITE" id="PS01124">
    <property type="entry name" value="HTH_ARAC_FAMILY_2"/>
    <property type="match status" value="1"/>
</dbReference>
<dbReference type="RefSeq" id="WP_205720267.1">
    <property type="nucleotide sequence ID" value="NZ_JAALLS010000033.1"/>
</dbReference>
<gene>
    <name evidence="2" type="ORF">G3569_17155</name>
</gene>
<proteinExistence type="predicted"/>
<dbReference type="AlphaFoldDB" id="A0A6M1T7Q4"/>
<dbReference type="Gene3D" id="1.10.10.60">
    <property type="entry name" value="Homeodomain-like"/>
    <property type="match status" value="1"/>
</dbReference>
<name>A0A6M1T7Q4_9BACT</name>
<dbReference type="InterPro" id="IPR018060">
    <property type="entry name" value="HTH_AraC"/>
</dbReference>
<dbReference type="SMART" id="SM00342">
    <property type="entry name" value="HTH_ARAC"/>
    <property type="match status" value="1"/>
</dbReference>
<dbReference type="GO" id="GO:0043565">
    <property type="term" value="F:sequence-specific DNA binding"/>
    <property type="evidence" value="ECO:0007669"/>
    <property type="project" value="InterPro"/>
</dbReference>
<organism evidence="2 3">
    <name type="scientific">Fodinibius halophilus</name>
    <dbReference type="NCBI Taxonomy" id="1736908"/>
    <lineage>
        <taxon>Bacteria</taxon>
        <taxon>Pseudomonadati</taxon>
        <taxon>Balneolota</taxon>
        <taxon>Balneolia</taxon>
        <taxon>Balneolales</taxon>
        <taxon>Balneolaceae</taxon>
        <taxon>Fodinibius</taxon>
    </lineage>
</organism>
<sequence>MSQREIKTERASTSSQLPIEQAINILKRDVLSIVTVTSWAQKMGYEDSKLFSDHFRREFGRRPQPVLLAYRTRKTIHLLRQNELSNYRIARRLKFRNEKGLYQFVKNKTGYAPTTIANLSEKKLQSLIQKLDKYIIE</sequence>
<reference evidence="2 3" key="1">
    <citation type="submission" date="2020-02" db="EMBL/GenBank/DDBJ databases">
        <title>Aliifodinibius halophilus 2W32, complete genome.</title>
        <authorList>
            <person name="Li Y."/>
            <person name="Wu S."/>
        </authorList>
    </citation>
    <scope>NUCLEOTIDE SEQUENCE [LARGE SCALE GENOMIC DNA]</scope>
    <source>
        <strain evidence="2 3">2W32</strain>
    </source>
</reference>
<evidence type="ECO:0000259" key="1">
    <source>
        <dbReference type="PROSITE" id="PS01124"/>
    </source>
</evidence>
<evidence type="ECO:0000313" key="2">
    <source>
        <dbReference type="EMBL" id="NGP90089.1"/>
    </source>
</evidence>
<dbReference type="EMBL" id="JAALLS010000033">
    <property type="protein sequence ID" value="NGP90089.1"/>
    <property type="molecule type" value="Genomic_DNA"/>
</dbReference>
<evidence type="ECO:0000313" key="3">
    <source>
        <dbReference type="Proteomes" id="UP000479132"/>
    </source>
</evidence>